<dbReference type="Gene3D" id="2.60.40.3140">
    <property type="match status" value="1"/>
</dbReference>
<evidence type="ECO:0000259" key="3">
    <source>
        <dbReference type="Pfam" id="PF12969"/>
    </source>
</evidence>
<feature type="signal peptide" evidence="1">
    <location>
        <begin position="1"/>
        <end position="23"/>
    </location>
</feature>
<evidence type="ECO:0000313" key="5">
    <source>
        <dbReference type="Proteomes" id="UP000622317"/>
    </source>
</evidence>
<feature type="domain" description="DUF3857" evidence="3">
    <location>
        <begin position="64"/>
        <end position="218"/>
    </location>
</feature>
<dbReference type="Pfam" id="PF12969">
    <property type="entry name" value="DUF3857"/>
    <property type="match status" value="1"/>
</dbReference>
<dbReference type="Proteomes" id="UP000622317">
    <property type="component" value="Unassembled WGS sequence"/>
</dbReference>
<dbReference type="InterPro" id="IPR038765">
    <property type="entry name" value="Papain-like_cys_pep_sf"/>
</dbReference>
<evidence type="ECO:0000313" key="4">
    <source>
        <dbReference type="EMBL" id="MBD5782211.1"/>
    </source>
</evidence>
<dbReference type="EMBL" id="JACYFG010000055">
    <property type="protein sequence ID" value="MBD5782211.1"/>
    <property type="molecule type" value="Genomic_DNA"/>
</dbReference>
<feature type="domain" description="Transglutaminase-like" evidence="2">
    <location>
        <begin position="283"/>
        <end position="366"/>
    </location>
</feature>
<proteinExistence type="predicted"/>
<dbReference type="InterPro" id="IPR002931">
    <property type="entry name" value="Transglutaminase-like"/>
</dbReference>
<protein>
    <submittedName>
        <fullName evidence="4">DUF3857 domain-containing protein</fullName>
    </submittedName>
</protein>
<accession>A0A927FEA4</accession>
<evidence type="ECO:0000259" key="2">
    <source>
        <dbReference type="Pfam" id="PF01841"/>
    </source>
</evidence>
<dbReference type="Gene3D" id="3.10.620.30">
    <property type="match status" value="1"/>
</dbReference>
<sequence length="664" mass="75127">MQSLLFRATILFAILGLATAAGAKPKLPDWVRQAVELPEPPRREGEEPTFEVLWDEAFYEVLDNGRVKRNVRYAIRILDLQERWRAKASCSYYASSGTKPKINAWTLHKNGDVYKYKKSDEKERSNSFYLTLETESRTVTVDGWNETRTGDVFAYEYTTTESTIFTQYYWGFQSTAPVALSRITVEAPEGWSIEQTYFDASPTKTRSGNSVTWEAQNILSKKWEPHSPSSAARREHMRIVVTPPENHRLRFSSLKFETWEDLAAFQVEVSDPMAVPNEEIVAKAKELTQDATSDWEKIQALGEYAKAINYEHIALELGNGGGYTPRPASETFRLGWGDCKDKSTLLRALLESVGIESYVVSLNATDNDYADSKLPGPFYFNHCITAVQVDSAIDAPAVYEDENLGRLLFIDPTWNNSPIGEIPFEAQGGLAIVGKLAPQPLVRLPLTTPEENKTERTILAELLDNAGLMGRIETTRYGQSAVSERRKVNSLNRKEYLESINDRFAANGNPSPVINVTKESDDLLGDRSYKTTIDFGFKGYAKQMQNVLMIFKPAILERIVDNPFSETKRSLPVRLRARMLEETAKIYTPLGYSPDEFVPETIIETDFGSYVTTTRFDEAETQFVFTRSFIQNDMVVPVERYAELRDFFAAVVDAEQTPIVLAKK</sequence>
<evidence type="ECO:0000256" key="1">
    <source>
        <dbReference type="SAM" id="SignalP"/>
    </source>
</evidence>
<dbReference type="Gene3D" id="2.60.120.1130">
    <property type="match status" value="1"/>
</dbReference>
<dbReference type="Pfam" id="PF01841">
    <property type="entry name" value="Transglut_core"/>
    <property type="match status" value="1"/>
</dbReference>
<dbReference type="AlphaFoldDB" id="A0A927FEA4"/>
<dbReference type="RefSeq" id="WP_191619291.1">
    <property type="nucleotide sequence ID" value="NZ_JACYFG010000055.1"/>
</dbReference>
<reference evidence="4" key="1">
    <citation type="submission" date="2020-09" db="EMBL/GenBank/DDBJ databases">
        <title>Pelagicoccus enzymogenes sp. nov. with an EPS production, isolated from marine sediment.</title>
        <authorList>
            <person name="Feng X."/>
        </authorList>
    </citation>
    <scope>NUCLEOTIDE SEQUENCE</scope>
    <source>
        <strain evidence="4">NFK12</strain>
    </source>
</reference>
<name>A0A927FEA4_9BACT</name>
<dbReference type="SUPFAM" id="SSF54001">
    <property type="entry name" value="Cysteine proteinases"/>
    <property type="match status" value="1"/>
</dbReference>
<gene>
    <name evidence="4" type="ORF">IEN85_22120</name>
</gene>
<comment type="caution">
    <text evidence="4">The sequence shown here is derived from an EMBL/GenBank/DDBJ whole genome shotgun (WGS) entry which is preliminary data.</text>
</comment>
<keyword evidence="5" id="KW-1185">Reference proteome</keyword>
<organism evidence="4 5">
    <name type="scientific">Pelagicoccus enzymogenes</name>
    <dbReference type="NCBI Taxonomy" id="2773457"/>
    <lineage>
        <taxon>Bacteria</taxon>
        <taxon>Pseudomonadati</taxon>
        <taxon>Verrucomicrobiota</taxon>
        <taxon>Opitutia</taxon>
        <taxon>Puniceicoccales</taxon>
        <taxon>Pelagicoccaceae</taxon>
        <taxon>Pelagicoccus</taxon>
    </lineage>
</organism>
<keyword evidence="1" id="KW-0732">Signal</keyword>
<feature type="chain" id="PRO_5036674221" evidence="1">
    <location>
        <begin position="24"/>
        <end position="664"/>
    </location>
</feature>
<dbReference type="InterPro" id="IPR024618">
    <property type="entry name" value="DUF3857"/>
</dbReference>